<gene>
    <name evidence="2" type="ORF">DUNSADRAFT_11898</name>
</gene>
<protein>
    <submittedName>
        <fullName evidence="2">Uncharacterized protein</fullName>
    </submittedName>
</protein>
<keyword evidence="3" id="KW-1185">Reference proteome</keyword>
<evidence type="ECO:0000256" key="1">
    <source>
        <dbReference type="SAM" id="MobiDB-lite"/>
    </source>
</evidence>
<sequence length="197" mass="20826">MDSELREAIALYQDQLGSVAAILTSEPHNEEALQLQQQLQEALDFTLQALNQAYGQEAGQQEQQKEGGPGEYQFNSDENLAIAAAAAAGAEHADPHGTGLADTAAAARAQAVRTTKNKRAAQGSPGAGENEEDEHLLVGSFELPARGAAANTHSDYSSDTVVAGTAAEASQVEAAEEKRKAYNLRLHWSACSLCVHR</sequence>
<organism evidence="2 3">
    <name type="scientific">Dunaliella salina</name>
    <name type="common">Green alga</name>
    <name type="synonym">Protococcus salinus</name>
    <dbReference type="NCBI Taxonomy" id="3046"/>
    <lineage>
        <taxon>Eukaryota</taxon>
        <taxon>Viridiplantae</taxon>
        <taxon>Chlorophyta</taxon>
        <taxon>core chlorophytes</taxon>
        <taxon>Chlorophyceae</taxon>
        <taxon>CS clade</taxon>
        <taxon>Chlamydomonadales</taxon>
        <taxon>Dunaliellaceae</taxon>
        <taxon>Dunaliella</taxon>
    </lineage>
</organism>
<dbReference type="Proteomes" id="UP000815325">
    <property type="component" value="Unassembled WGS sequence"/>
</dbReference>
<accession>A0ABQ7H4B1</accession>
<evidence type="ECO:0000313" key="3">
    <source>
        <dbReference type="Proteomes" id="UP000815325"/>
    </source>
</evidence>
<name>A0ABQ7H4B1_DUNSA</name>
<dbReference type="EMBL" id="MU069480">
    <property type="protein sequence ID" value="KAF5841691.1"/>
    <property type="molecule type" value="Genomic_DNA"/>
</dbReference>
<reference evidence="2" key="1">
    <citation type="submission" date="2017-08" db="EMBL/GenBank/DDBJ databases">
        <authorList>
            <person name="Polle J.E."/>
            <person name="Barry K."/>
            <person name="Cushman J."/>
            <person name="Schmutz J."/>
            <person name="Tran D."/>
            <person name="Hathwaick L.T."/>
            <person name="Yim W.C."/>
            <person name="Jenkins J."/>
            <person name="Mckie-Krisberg Z.M."/>
            <person name="Prochnik S."/>
            <person name="Lindquist E."/>
            <person name="Dockter R.B."/>
            <person name="Adam C."/>
            <person name="Molina H."/>
            <person name="Bunkerborg J."/>
            <person name="Jin E."/>
            <person name="Buchheim M."/>
            <person name="Magnuson J."/>
        </authorList>
    </citation>
    <scope>NUCLEOTIDE SEQUENCE</scope>
    <source>
        <strain evidence="2">CCAP 19/18</strain>
    </source>
</reference>
<proteinExistence type="predicted"/>
<feature type="region of interest" description="Disordered" evidence="1">
    <location>
        <begin position="86"/>
        <end position="133"/>
    </location>
</feature>
<feature type="compositionally biased region" description="Low complexity" evidence="1">
    <location>
        <begin position="101"/>
        <end position="111"/>
    </location>
</feature>
<comment type="caution">
    <text evidence="2">The sequence shown here is derived from an EMBL/GenBank/DDBJ whole genome shotgun (WGS) entry which is preliminary data.</text>
</comment>
<evidence type="ECO:0000313" key="2">
    <source>
        <dbReference type="EMBL" id="KAF5841691.1"/>
    </source>
</evidence>